<keyword evidence="6" id="KW-1185">Reference proteome</keyword>
<keyword evidence="5" id="KW-0689">Ribosomal protein</keyword>
<dbReference type="SUPFAM" id="SSF53335">
    <property type="entry name" value="S-adenosyl-L-methionine-dependent methyltransferases"/>
    <property type="match status" value="1"/>
</dbReference>
<proteinExistence type="predicted"/>
<sequence length="359" mass="39769">MTLTRDTAPAQDAVPAFDVAEFLAWGSDLHDQGRYEDAARAYRLILGVDRHNQEALLGHNRAVRHAVPRWHWEMLHDEERAERYDHAIRRAVTANPDALVLDIGAGSGLLAMMAARAGARGVVACEGQPSVAETAVEVVRTAGYDDTVRVVPKMSTRMTVPGDLPRRADLLVTEIVDCGLLGEGILGTIAHAREHLLAPDATIMPYRARVYAQLVESVPLHRKNHVGKLHGFDLAPFNRLSTLEYFDSRLHRHEHRTLSEPLRVFDFDFRTADASPQRTELRVRPTSAGRLHAIAFWFEMDLVPGVTLTNAPGVESHWKQAIQCLPVPPLVQPGDPVAVTALHDGRHVRFEVAPAEETA</sequence>
<keyword evidence="1 5" id="KW-0489">Methyltransferase</keyword>
<accession>A0ABW3EJB0</accession>
<evidence type="ECO:0000259" key="4">
    <source>
        <dbReference type="Pfam" id="PF22528"/>
    </source>
</evidence>
<dbReference type="PANTHER" id="PTHR11006">
    <property type="entry name" value="PROTEIN ARGININE N-METHYLTRANSFERASE"/>
    <property type="match status" value="1"/>
</dbReference>
<dbReference type="InterPro" id="IPR055135">
    <property type="entry name" value="PRMT_dom"/>
</dbReference>
<reference evidence="6" key="1">
    <citation type="journal article" date="2019" name="Int. J. Syst. Evol. Microbiol.">
        <title>The Global Catalogue of Microorganisms (GCM) 10K type strain sequencing project: providing services to taxonomists for standard genome sequencing and annotation.</title>
        <authorList>
            <consortium name="The Broad Institute Genomics Platform"/>
            <consortium name="The Broad Institute Genome Sequencing Center for Infectious Disease"/>
            <person name="Wu L."/>
            <person name="Ma J."/>
        </authorList>
    </citation>
    <scope>NUCLEOTIDE SEQUENCE [LARGE SCALE GENOMIC DNA]</scope>
    <source>
        <strain evidence="6">JCM 31202</strain>
    </source>
</reference>
<dbReference type="GO" id="GO:0032259">
    <property type="term" value="P:methylation"/>
    <property type="evidence" value="ECO:0007669"/>
    <property type="project" value="UniProtKB-KW"/>
</dbReference>
<evidence type="ECO:0000313" key="6">
    <source>
        <dbReference type="Proteomes" id="UP001596972"/>
    </source>
</evidence>
<organism evidence="5 6">
    <name type="scientific">Actinomadura sediminis</name>
    <dbReference type="NCBI Taxonomy" id="1038904"/>
    <lineage>
        <taxon>Bacteria</taxon>
        <taxon>Bacillati</taxon>
        <taxon>Actinomycetota</taxon>
        <taxon>Actinomycetes</taxon>
        <taxon>Streptosporangiales</taxon>
        <taxon>Thermomonosporaceae</taxon>
        <taxon>Actinomadura</taxon>
    </lineage>
</organism>
<dbReference type="RefSeq" id="WP_378296323.1">
    <property type="nucleotide sequence ID" value="NZ_JBHTJA010000003.1"/>
</dbReference>
<dbReference type="Gene3D" id="3.40.50.150">
    <property type="entry name" value="Vaccinia Virus protein VP39"/>
    <property type="match status" value="1"/>
</dbReference>
<gene>
    <name evidence="5" type="ORF">ACFQ11_03675</name>
</gene>
<keyword evidence="3" id="KW-0949">S-adenosyl-L-methionine</keyword>
<dbReference type="Pfam" id="PF06325">
    <property type="entry name" value="PrmA"/>
    <property type="match status" value="1"/>
</dbReference>
<evidence type="ECO:0000256" key="2">
    <source>
        <dbReference type="ARBA" id="ARBA00022679"/>
    </source>
</evidence>
<evidence type="ECO:0000313" key="5">
    <source>
        <dbReference type="EMBL" id="MFD0899477.1"/>
    </source>
</evidence>
<evidence type="ECO:0000256" key="1">
    <source>
        <dbReference type="ARBA" id="ARBA00022603"/>
    </source>
</evidence>
<name>A0ABW3EJB0_9ACTN</name>
<dbReference type="Pfam" id="PF22528">
    <property type="entry name" value="PRMT_C"/>
    <property type="match status" value="1"/>
</dbReference>
<feature type="domain" description="Protein arginine N-methyltransferase" evidence="4">
    <location>
        <begin position="207"/>
        <end position="340"/>
    </location>
</feature>
<dbReference type="Proteomes" id="UP001596972">
    <property type="component" value="Unassembled WGS sequence"/>
</dbReference>
<keyword evidence="2" id="KW-0808">Transferase</keyword>
<dbReference type="PROSITE" id="PS51678">
    <property type="entry name" value="SAM_MT_PRMT"/>
    <property type="match status" value="1"/>
</dbReference>
<keyword evidence="5" id="KW-0687">Ribonucleoprotein</keyword>
<dbReference type="PANTHER" id="PTHR11006:SF4">
    <property type="entry name" value="PROTEIN ARGININE N-METHYLTRANSFERASE 7"/>
    <property type="match status" value="1"/>
</dbReference>
<dbReference type="Gene3D" id="2.70.160.11">
    <property type="entry name" value="Hnrnp arginine n-methyltransferase1"/>
    <property type="match status" value="1"/>
</dbReference>
<dbReference type="InterPro" id="IPR025799">
    <property type="entry name" value="Arg_MeTrfase"/>
</dbReference>
<dbReference type="EMBL" id="JBHTJA010000003">
    <property type="protein sequence ID" value="MFD0899477.1"/>
    <property type="molecule type" value="Genomic_DNA"/>
</dbReference>
<evidence type="ECO:0000256" key="3">
    <source>
        <dbReference type="ARBA" id="ARBA00022691"/>
    </source>
</evidence>
<dbReference type="GO" id="GO:0008168">
    <property type="term" value="F:methyltransferase activity"/>
    <property type="evidence" value="ECO:0007669"/>
    <property type="project" value="UniProtKB-KW"/>
</dbReference>
<comment type="caution">
    <text evidence="5">The sequence shown here is derived from an EMBL/GenBank/DDBJ whole genome shotgun (WGS) entry which is preliminary data.</text>
</comment>
<dbReference type="InterPro" id="IPR029063">
    <property type="entry name" value="SAM-dependent_MTases_sf"/>
</dbReference>
<dbReference type="GO" id="GO:0005840">
    <property type="term" value="C:ribosome"/>
    <property type="evidence" value="ECO:0007669"/>
    <property type="project" value="UniProtKB-KW"/>
</dbReference>
<protein>
    <submittedName>
        <fullName evidence="5">50S ribosomal protein L11 methyltransferase</fullName>
    </submittedName>
</protein>